<reference evidence="1 2" key="1">
    <citation type="journal article" date="2013" name="Genome Announc.">
        <title>Draft Genome Sequence for Desulfovibrio africanus Strain PCS.</title>
        <authorList>
            <person name="Brown S.D."/>
            <person name="Utturkar S.M."/>
            <person name="Arkin A.P."/>
            <person name="Deutschbauer A.M."/>
            <person name="Elias D.A."/>
            <person name="Hazen T.C."/>
            <person name="Chakraborty R."/>
        </authorList>
    </citation>
    <scope>NUCLEOTIDE SEQUENCE [LARGE SCALE GENOMIC DNA]</scope>
    <source>
        <strain evidence="1 2">PCS</strain>
    </source>
</reference>
<evidence type="ECO:0008006" key="3">
    <source>
        <dbReference type="Google" id="ProtNLM"/>
    </source>
</evidence>
<evidence type="ECO:0000313" key="1">
    <source>
        <dbReference type="EMBL" id="EMG38915.1"/>
    </source>
</evidence>
<name>M5PY53_DESAF</name>
<sequence>MRLLPLLFFLIVSTYGCAATYIPSKLEHKQHQLSVAASKKEILSSVKTILVLEGYQISSSDNEVGVLTTSPRMIPLSYNDCDCGETMGIPYIKDNRTHTFVTVGVVATDNLITLKTDIKGEYLKNDPVYGMEMECVSLGTLENELLKKIGASLPAYK</sequence>
<organism evidence="1 2">
    <name type="scientific">Desulfocurvibacter africanus PCS</name>
    <dbReference type="NCBI Taxonomy" id="1262666"/>
    <lineage>
        <taxon>Bacteria</taxon>
        <taxon>Pseudomonadati</taxon>
        <taxon>Thermodesulfobacteriota</taxon>
        <taxon>Desulfovibrionia</taxon>
        <taxon>Desulfovibrionales</taxon>
        <taxon>Desulfovibrionaceae</taxon>
        <taxon>Desulfocurvibacter</taxon>
    </lineage>
</organism>
<comment type="caution">
    <text evidence="1">The sequence shown here is derived from an EMBL/GenBank/DDBJ whole genome shotgun (WGS) entry which is preliminary data.</text>
</comment>
<dbReference type="OrthoDB" id="9204590at2"/>
<evidence type="ECO:0000313" key="2">
    <source>
        <dbReference type="Proteomes" id="UP000011922"/>
    </source>
</evidence>
<dbReference type="PROSITE" id="PS51257">
    <property type="entry name" value="PROKAR_LIPOPROTEIN"/>
    <property type="match status" value="1"/>
</dbReference>
<dbReference type="EMBL" id="AOSV01000003">
    <property type="protein sequence ID" value="EMG38915.1"/>
    <property type="molecule type" value="Genomic_DNA"/>
</dbReference>
<dbReference type="RefSeq" id="WP_005983820.1">
    <property type="nucleotide sequence ID" value="NZ_AOSV01000003.1"/>
</dbReference>
<protein>
    <recommendedName>
        <fullName evidence="3">Lipoprotein</fullName>
    </recommendedName>
</protein>
<dbReference type="Proteomes" id="UP000011922">
    <property type="component" value="Unassembled WGS sequence"/>
</dbReference>
<proteinExistence type="predicted"/>
<dbReference type="AlphaFoldDB" id="M5PY53"/>
<gene>
    <name evidence="1" type="ORF">PCS_00553</name>
</gene>
<accession>M5PY53</accession>